<keyword evidence="7" id="KW-1185">Reference proteome</keyword>
<evidence type="ECO:0000259" key="5">
    <source>
        <dbReference type="SMART" id="SM01038"/>
    </source>
</evidence>
<dbReference type="GO" id="GO:0005975">
    <property type="term" value="P:carbohydrate metabolic process"/>
    <property type="evidence" value="ECO:0007669"/>
    <property type="project" value="InterPro"/>
</dbReference>
<dbReference type="InterPro" id="IPR004199">
    <property type="entry name" value="B-gal_small/dom_5"/>
</dbReference>
<name>W1NQ76_AMBTC</name>
<protein>
    <recommendedName>
        <fullName evidence="2">beta-galactosidase</fullName>
        <ecNumber evidence="2">3.2.1.23</ecNumber>
    </recommendedName>
</protein>
<evidence type="ECO:0000313" key="7">
    <source>
        <dbReference type="Proteomes" id="UP000017836"/>
    </source>
</evidence>
<dbReference type="HOGENOM" id="CLU_1847829_0_0_1"/>
<dbReference type="Pfam" id="PF02929">
    <property type="entry name" value="Bgal_small_N"/>
    <property type="match status" value="1"/>
</dbReference>
<evidence type="ECO:0000313" key="6">
    <source>
        <dbReference type="EMBL" id="ERM97563.1"/>
    </source>
</evidence>
<gene>
    <name evidence="6" type="ORF">AMTR_s00200p00040020</name>
</gene>
<evidence type="ECO:0000256" key="4">
    <source>
        <dbReference type="ARBA" id="ARBA00023295"/>
    </source>
</evidence>
<keyword evidence="4" id="KW-0326">Glycosidase</keyword>
<dbReference type="STRING" id="13333.W1NQ76"/>
<dbReference type="EMBL" id="KI396072">
    <property type="protein sequence ID" value="ERM97563.1"/>
    <property type="molecule type" value="Genomic_DNA"/>
</dbReference>
<evidence type="ECO:0000256" key="3">
    <source>
        <dbReference type="ARBA" id="ARBA00022801"/>
    </source>
</evidence>
<dbReference type="Proteomes" id="UP000017836">
    <property type="component" value="Unassembled WGS sequence"/>
</dbReference>
<dbReference type="SUPFAM" id="SSF74650">
    <property type="entry name" value="Galactose mutarotase-like"/>
    <property type="match status" value="1"/>
</dbReference>
<dbReference type="EC" id="3.2.1.23" evidence="2"/>
<feature type="domain" description="Beta galactosidase small chain/" evidence="5">
    <location>
        <begin position="3"/>
        <end position="139"/>
    </location>
</feature>
<dbReference type="GO" id="GO:0004565">
    <property type="term" value="F:beta-galactosidase activity"/>
    <property type="evidence" value="ECO:0007669"/>
    <property type="project" value="UniProtKB-EC"/>
</dbReference>
<dbReference type="PANTHER" id="PTHR46323:SF2">
    <property type="entry name" value="BETA-GALACTOSIDASE"/>
    <property type="match status" value="1"/>
</dbReference>
<proteinExistence type="predicted"/>
<comment type="catalytic activity">
    <reaction evidence="1">
        <text>Hydrolysis of terminal non-reducing beta-D-galactose residues in beta-D-galactosides.</text>
        <dbReference type="EC" id="3.2.1.23"/>
    </reaction>
</comment>
<dbReference type="InterPro" id="IPR050347">
    <property type="entry name" value="Bact_Beta-galactosidase"/>
</dbReference>
<sequence>MQKLTNHVAEIVVVHKVIPKDQSFVPNSDRFENNAFHNSMVVFKADVTYLIYATGDLVVKYNVYPHSDLPTLPRIGVEFHIDKSLDQIKWYGRGPVECYPDRKEDAQVGIYELNVENMHVPYIVPGECAGLVDVRWAAV</sequence>
<dbReference type="Gene3D" id="2.70.98.10">
    <property type="match status" value="1"/>
</dbReference>
<dbReference type="GO" id="GO:0009341">
    <property type="term" value="C:beta-galactosidase complex"/>
    <property type="evidence" value="ECO:0007669"/>
    <property type="project" value="InterPro"/>
</dbReference>
<keyword evidence="3" id="KW-0378">Hydrolase</keyword>
<dbReference type="AlphaFoldDB" id="W1NQ76"/>
<organism evidence="6 7">
    <name type="scientific">Amborella trichopoda</name>
    <dbReference type="NCBI Taxonomy" id="13333"/>
    <lineage>
        <taxon>Eukaryota</taxon>
        <taxon>Viridiplantae</taxon>
        <taxon>Streptophyta</taxon>
        <taxon>Embryophyta</taxon>
        <taxon>Tracheophyta</taxon>
        <taxon>Spermatophyta</taxon>
        <taxon>Magnoliopsida</taxon>
        <taxon>Amborellales</taxon>
        <taxon>Amborellaceae</taxon>
        <taxon>Amborella</taxon>
    </lineage>
</organism>
<evidence type="ECO:0000256" key="1">
    <source>
        <dbReference type="ARBA" id="ARBA00001412"/>
    </source>
</evidence>
<dbReference type="InterPro" id="IPR011013">
    <property type="entry name" value="Gal_mutarotase_sf_dom"/>
</dbReference>
<evidence type="ECO:0000256" key="2">
    <source>
        <dbReference type="ARBA" id="ARBA00012756"/>
    </source>
</evidence>
<reference evidence="7" key="1">
    <citation type="journal article" date="2013" name="Science">
        <title>The Amborella genome and the evolution of flowering plants.</title>
        <authorList>
            <consortium name="Amborella Genome Project"/>
        </authorList>
    </citation>
    <scope>NUCLEOTIDE SEQUENCE [LARGE SCALE GENOMIC DNA]</scope>
</reference>
<dbReference type="InterPro" id="IPR014718">
    <property type="entry name" value="GH-type_carb-bd"/>
</dbReference>
<dbReference type="Gramene" id="ERM97563">
    <property type="protein sequence ID" value="ERM97563"/>
    <property type="gene ID" value="AMTR_s00200p00040020"/>
</dbReference>
<dbReference type="SMART" id="SM01038">
    <property type="entry name" value="Bgal_small_N"/>
    <property type="match status" value="1"/>
</dbReference>
<dbReference type="PANTHER" id="PTHR46323">
    <property type="entry name" value="BETA-GALACTOSIDASE"/>
    <property type="match status" value="1"/>
</dbReference>
<dbReference type="eggNOG" id="KOG2024">
    <property type="taxonomic scope" value="Eukaryota"/>
</dbReference>
<dbReference type="GO" id="GO:0030246">
    <property type="term" value="F:carbohydrate binding"/>
    <property type="evidence" value="ECO:0007669"/>
    <property type="project" value="InterPro"/>
</dbReference>
<accession>W1NQ76</accession>